<reference evidence="1 2" key="1">
    <citation type="submission" date="2016-11" db="EMBL/GenBank/DDBJ databases">
        <authorList>
            <person name="Jaros S."/>
            <person name="Januszkiewicz K."/>
            <person name="Wedrychowicz H."/>
        </authorList>
    </citation>
    <scope>NUCLEOTIDE SEQUENCE [LARGE SCALE GENOMIC DNA]</scope>
    <source>
        <strain evidence="1 2">DSM 26883</strain>
    </source>
</reference>
<dbReference type="STRING" id="871325.SAMN05444349_11178"/>
<accession>A0A1M4YXT3</accession>
<gene>
    <name evidence="1" type="ORF">SAMN05444349_11178</name>
</gene>
<dbReference type="AlphaFoldDB" id="A0A1M4YXT3"/>
<name>A0A1M4YXT3_9BACE</name>
<organism evidence="1 2">
    <name type="scientific">Bacteroides faecichinchillae</name>
    <dbReference type="NCBI Taxonomy" id="871325"/>
    <lineage>
        <taxon>Bacteria</taxon>
        <taxon>Pseudomonadati</taxon>
        <taxon>Bacteroidota</taxon>
        <taxon>Bacteroidia</taxon>
        <taxon>Bacteroidales</taxon>
        <taxon>Bacteroidaceae</taxon>
        <taxon>Bacteroides</taxon>
    </lineage>
</organism>
<keyword evidence="2" id="KW-1185">Reference proteome</keyword>
<evidence type="ECO:0000313" key="1">
    <source>
        <dbReference type="EMBL" id="SHF10367.1"/>
    </source>
</evidence>
<dbReference type="RefSeq" id="WP_025074926.1">
    <property type="nucleotide sequence ID" value="NZ_FQVD01000011.1"/>
</dbReference>
<sequence>MSKTGEFDLNFPGATIICDTLEKKRAILDYLNSKSPNFDLDLSTDSMQQTLERVIFNTTYLHEGRHLHDYLTAPLLMEHWFQKLLSLSLSVNALESFKHSSIHYKYLPLPFNQWLGLAQERKSELLQQKGISKNDVPFYDISAFREAASNELNKLSLFDKNLITAALSQIKLDEGNPILDSYNTDYSTRSFLESLAFAIQATEMVLRYGKKGVEIVDFVVRDKSFENFMSLGDKKRNGGKKIERSDYLGYTNYTSMFTYVYRFCYRNNVNQNSLYPFIAYMLFWGLCGDPKANASHALSPRNRLESFFHLDELGYDMELSKDETLYTLFRRPLDSFNSWDTIVRKAYLQHLTPVMIIQNGQFFPLSIISEGIDFRNYYSCVVQKGKELSLQLKLIGYHSLSNYINGIVGSMAYMADMMLSSASSYLYPEMYVKSFNQFVNVPFRFQFSNGITISQTEVMPNPDIIFDNGMIYKDGLRQHANSEVNYLLKSKDYIECKKYIDFCNVLFGNSLVEKPGSLIREMLPGIKPWFINV</sequence>
<protein>
    <submittedName>
        <fullName evidence="1">Uncharacterized protein</fullName>
    </submittedName>
</protein>
<evidence type="ECO:0000313" key="2">
    <source>
        <dbReference type="Proteomes" id="UP000184436"/>
    </source>
</evidence>
<dbReference type="Proteomes" id="UP000184436">
    <property type="component" value="Unassembled WGS sequence"/>
</dbReference>
<dbReference type="EMBL" id="FQVD01000011">
    <property type="protein sequence ID" value="SHF10367.1"/>
    <property type="molecule type" value="Genomic_DNA"/>
</dbReference>
<proteinExistence type="predicted"/>